<sequence>MNTNKNKVELLSSTPVLRAAIYVVVGLVGIGALIAGAIDADGLTSWLNRVPAIAASVASVLALANLHSPVAAFAGTTQPEPEPEPEGNTPPALSPMEEYRARLMDAHADTTEGA</sequence>
<keyword evidence="4" id="KW-1185">Reference proteome</keyword>
<evidence type="ECO:0000313" key="3">
    <source>
        <dbReference type="EMBL" id="APT85310.1"/>
    </source>
</evidence>
<feature type="transmembrane region" description="Helical" evidence="2">
    <location>
        <begin position="20"/>
        <end position="38"/>
    </location>
</feature>
<protein>
    <submittedName>
        <fullName evidence="3">Uncharacterized protein</fullName>
    </submittedName>
</protein>
<proteinExistence type="predicted"/>
<name>A0A1L7CHI2_9CORY</name>
<dbReference type="KEGG" id="caqu:CAQU_09790"/>
<evidence type="ECO:0000256" key="1">
    <source>
        <dbReference type="SAM" id="MobiDB-lite"/>
    </source>
</evidence>
<evidence type="ECO:0000313" key="4">
    <source>
        <dbReference type="Proteomes" id="UP000185478"/>
    </source>
</evidence>
<gene>
    <name evidence="3" type="ORF">CAQU_09790</name>
</gene>
<dbReference type="AlphaFoldDB" id="A0A1L7CHI2"/>
<feature type="compositionally biased region" description="Basic and acidic residues" evidence="1">
    <location>
        <begin position="97"/>
        <end position="114"/>
    </location>
</feature>
<feature type="region of interest" description="Disordered" evidence="1">
    <location>
        <begin position="74"/>
        <end position="114"/>
    </location>
</feature>
<accession>A0A1L7CHI2</accession>
<organism evidence="3 4">
    <name type="scientific">Corynebacterium aquilae DSM 44791</name>
    <dbReference type="NCBI Taxonomy" id="1431546"/>
    <lineage>
        <taxon>Bacteria</taxon>
        <taxon>Bacillati</taxon>
        <taxon>Actinomycetota</taxon>
        <taxon>Actinomycetes</taxon>
        <taxon>Mycobacteriales</taxon>
        <taxon>Corynebacteriaceae</taxon>
        <taxon>Corynebacterium</taxon>
    </lineage>
</organism>
<dbReference type="RefSeq" id="WP_075727219.1">
    <property type="nucleotide sequence ID" value="NZ_CP009245.1"/>
</dbReference>
<keyword evidence="2" id="KW-0812">Transmembrane</keyword>
<keyword evidence="2" id="KW-1133">Transmembrane helix</keyword>
<dbReference type="STRING" id="1431546.CAQU_09790"/>
<keyword evidence="2" id="KW-0472">Membrane</keyword>
<reference evidence="3 4" key="1">
    <citation type="submission" date="2014-08" db="EMBL/GenBank/DDBJ databases">
        <title>Complete genome sequence of Corynebacterium aquilae S-613T(T) (=DSM 44791(T)), isolated from the choana of a healthy golden eagle.</title>
        <authorList>
            <person name="Ruckert C."/>
            <person name="Albersmeier A."/>
            <person name="Winkler A."/>
            <person name="Kalinowski J."/>
        </authorList>
    </citation>
    <scope>NUCLEOTIDE SEQUENCE [LARGE SCALE GENOMIC DNA]</scope>
    <source>
        <strain evidence="3 4">S-613</strain>
    </source>
</reference>
<dbReference type="EMBL" id="CP009245">
    <property type="protein sequence ID" value="APT85310.1"/>
    <property type="molecule type" value="Genomic_DNA"/>
</dbReference>
<evidence type="ECO:0000256" key="2">
    <source>
        <dbReference type="SAM" id="Phobius"/>
    </source>
</evidence>
<dbReference type="Proteomes" id="UP000185478">
    <property type="component" value="Chromosome"/>
</dbReference>